<dbReference type="RefSeq" id="XP_007684392.1">
    <property type="nucleotide sequence ID" value="XM_007686202.1"/>
</dbReference>
<feature type="compositionally biased region" description="Low complexity" evidence="1">
    <location>
        <begin position="78"/>
        <end position="91"/>
    </location>
</feature>
<dbReference type="GeneID" id="19120390"/>
<sequence length="135" mass="15008">MPTNWNDIKVIEGVLVAYLAANDNKIDIKEVARLYGKGMTFDALECHLRAWKKQARELKAAAVDNIVPTPKKPRVKNSSSPTKKTGSSSPTKKTDKVQTGRVNKIKPVGSGKFKTEDLSDNIDVEIDFEDDFECI</sequence>
<dbReference type="OrthoDB" id="4828117at2759"/>
<name>W6ZB44_COCMI</name>
<feature type="region of interest" description="Disordered" evidence="1">
    <location>
        <begin position="63"/>
        <end position="115"/>
    </location>
</feature>
<evidence type="ECO:0000313" key="3">
    <source>
        <dbReference type="Proteomes" id="UP000054032"/>
    </source>
</evidence>
<protein>
    <submittedName>
        <fullName evidence="2">Uncharacterized protein</fullName>
    </submittedName>
</protein>
<gene>
    <name evidence="2" type="ORF">COCMIDRAFT_23200</name>
</gene>
<proteinExistence type="predicted"/>
<dbReference type="AlphaFoldDB" id="W6ZB44"/>
<evidence type="ECO:0000313" key="2">
    <source>
        <dbReference type="EMBL" id="EUC49012.1"/>
    </source>
</evidence>
<dbReference type="HOGENOM" id="CLU_1834973_0_0_1"/>
<dbReference type="EMBL" id="KI963935">
    <property type="protein sequence ID" value="EUC49012.1"/>
    <property type="molecule type" value="Genomic_DNA"/>
</dbReference>
<keyword evidence="3" id="KW-1185">Reference proteome</keyword>
<dbReference type="KEGG" id="bor:COCMIDRAFT_23200"/>
<dbReference type="Proteomes" id="UP000054032">
    <property type="component" value="Unassembled WGS sequence"/>
</dbReference>
<reference evidence="2 3" key="1">
    <citation type="journal article" date="2013" name="PLoS Genet.">
        <title>Comparative genome structure, secondary metabolite, and effector coding capacity across Cochliobolus pathogens.</title>
        <authorList>
            <person name="Condon B.J."/>
            <person name="Leng Y."/>
            <person name="Wu D."/>
            <person name="Bushley K.E."/>
            <person name="Ohm R.A."/>
            <person name="Otillar R."/>
            <person name="Martin J."/>
            <person name="Schackwitz W."/>
            <person name="Grimwood J."/>
            <person name="MohdZainudin N."/>
            <person name="Xue C."/>
            <person name="Wang R."/>
            <person name="Manning V.A."/>
            <person name="Dhillon B."/>
            <person name="Tu Z.J."/>
            <person name="Steffenson B.J."/>
            <person name="Salamov A."/>
            <person name="Sun H."/>
            <person name="Lowry S."/>
            <person name="LaButti K."/>
            <person name="Han J."/>
            <person name="Copeland A."/>
            <person name="Lindquist E."/>
            <person name="Barry K."/>
            <person name="Schmutz J."/>
            <person name="Baker S.E."/>
            <person name="Ciuffetti L.M."/>
            <person name="Grigoriev I.V."/>
            <person name="Zhong S."/>
            <person name="Turgeon B.G."/>
        </authorList>
    </citation>
    <scope>NUCLEOTIDE SEQUENCE [LARGE SCALE GENOMIC DNA]</scope>
    <source>
        <strain evidence="2 3">ATCC 44560</strain>
    </source>
</reference>
<evidence type="ECO:0000256" key="1">
    <source>
        <dbReference type="SAM" id="MobiDB-lite"/>
    </source>
</evidence>
<accession>W6ZB44</accession>
<organism evidence="2 3">
    <name type="scientific">Bipolaris oryzae ATCC 44560</name>
    <dbReference type="NCBI Taxonomy" id="930090"/>
    <lineage>
        <taxon>Eukaryota</taxon>
        <taxon>Fungi</taxon>
        <taxon>Dikarya</taxon>
        <taxon>Ascomycota</taxon>
        <taxon>Pezizomycotina</taxon>
        <taxon>Dothideomycetes</taxon>
        <taxon>Pleosporomycetidae</taxon>
        <taxon>Pleosporales</taxon>
        <taxon>Pleosporineae</taxon>
        <taxon>Pleosporaceae</taxon>
        <taxon>Bipolaris</taxon>
    </lineage>
</organism>